<dbReference type="Pfam" id="PF02682">
    <property type="entry name" value="CT_C_D"/>
    <property type="match status" value="1"/>
</dbReference>
<evidence type="ECO:0000256" key="2">
    <source>
        <dbReference type="ARBA" id="ARBA00022801"/>
    </source>
</evidence>
<dbReference type="PANTHER" id="PTHR34698:SF2">
    <property type="entry name" value="5-OXOPROLINASE SUBUNIT B"/>
    <property type="match status" value="1"/>
</dbReference>
<evidence type="ECO:0000313" key="5">
    <source>
        <dbReference type="EMBL" id="MFC3182198.1"/>
    </source>
</evidence>
<gene>
    <name evidence="5" type="ORF">ACFOGH_14440</name>
</gene>
<dbReference type="SUPFAM" id="SSF50891">
    <property type="entry name" value="Cyclophilin-like"/>
    <property type="match status" value="1"/>
</dbReference>
<reference evidence="6" key="1">
    <citation type="journal article" date="2019" name="Int. J. Syst. Evol. Microbiol.">
        <title>The Global Catalogue of Microorganisms (GCM) 10K type strain sequencing project: providing services to taxonomists for standard genome sequencing and annotation.</title>
        <authorList>
            <consortium name="The Broad Institute Genomics Platform"/>
            <consortium name="The Broad Institute Genome Sequencing Center for Infectious Disease"/>
            <person name="Wu L."/>
            <person name="Ma J."/>
        </authorList>
    </citation>
    <scope>NUCLEOTIDE SEQUENCE [LARGE SCALE GENOMIC DNA]</scope>
    <source>
        <strain evidence="6">KCTC 52039</strain>
    </source>
</reference>
<dbReference type="PANTHER" id="PTHR34698">
    <property type="entry name" value="5-OXOPROLINASE SUBUNIT B"/>
    <property type="match status" value="1"/>
</dbReference>
<feature type="domain" description="Carboxyltransferase" evidence="4">
    <location>
        <begin position="8"/>
        <end position="206"/>
    </location>
</feature>
<name>A0ABV7J2Z8_9RHOB</name>
<keyword evidence="3" id="KW-0067">ATP-binding</keyword>
<evidence type="ECO:0000259" key="4">
    <source>
        <dbReference type="SMART" id="SM00796"/>
    </source>
</evidence>
<organism evidence="5 6">
    <name type="scientific">Cypionkella sinensis</name>
    <dbReference type="NCBI Taxonomy" id="1756043"/>
    <lineage>
        <taxon>Bacteria</taxon>
        <taxon>Pseudomonadati</taxon>
        <taxon>Pseudomonadota</taxon>
        <taxon>Alphaproteobacteria</taxon>
        <taxon>Rhodobacterales</taxon>
        <taxon>Paracoccaceae</taxon>
        <taxon>Cypionkella</taxon>
    </lineage>
</organism>
<dbReference type="SUPFAM" id="SSF160467">
    <property type="entry name" value="PH0987 N-terminal domain-like"/>
    <property type="match status" value="1"/>
</dbReference>
<evidence type="ECO:0000256" key="3">
    <source>
        <dbReference type="ARBA" id="ARBA00022840"/>
    </source>
</evidence>
<dbReference type="RefSeq" id="WP_380073779.1">
    <property type="nucleotide sequence ID" value="NZ_JBHRTO010000001.1"/>
</dbReference>
<dbReference type="Gene3D" id="3.30.1360.40">
    <property type="match status" value="1"/>
</dbReference>
<dbReference type="Gene3D" id="2.40.100.10">
    <property type="entry name" value="Cyclophilin-like"/>
    <property type="match status" value="1"/>
</dbReference>
<evidence type="ECO:0000313" key="6">
    <source>
        <dbReference type="Proteomes" id="UP001595547"/>
    </source>
</evidence>
<keyword evidence="1" id="KW-0547">Nucleotide-binding</keyword>
<comment type="caution">
    <text evidence="5">The sequence shown here is derived from an EMBL/GenBank/DDBJ whole genome shotgun (WGS) entry which is preliminary data.</text>
</comment>
<sequence length="226" mass="24182">MQPSPTAPIFRPIAERAVLVEFGTALNDAAHAAVLRLDQALATTPCPGLREAVPAFVNLLVEFDPLITDHASVTAHLRNLLSHKTAARAVPALREVLVCYDDAPDLAAVAQATGLAPEAVIAAHLSGDYAVAMYGFAPGYAYLSGVPTPIRLDRKPAPVRDVPAGSVIIAGGQCLVTTLKMPTGWWIIGRSPTPILTRDPARPFLFDIGDMVRFRRISRAEYEAAR</sequence>
<proteinExistence type="predicted"/>
<dbReference type="InterPro" id="IPR003833">
    <property type="entry name" value="CT_C_D"/>
</dbReference>
<dbReference type="SMART" id="SM00796">
    <property type="entry name" value="AHS1"/>
    <property type="match status" value="1"/>
</dbReference>
<protein>
    <submittedName>
        <fullName evidence="5">Allophanate hydrolase subunit 1</fullName>
    </submittedName>
</protein>
<dbReference type="InterPro" id="IPR010016">
    <property type="entry name" value="PxpB"/>
</dbReference>
<dbReference type="InterPro" id="IPR029000">
    <property type="entry name" value="Cyclophilin-like_dom_sf"/>
</dbReference>
<evidence type="ECO:0000256" key="1">
    <source>
        <dbReference type="ARBA" id="ARBA00022741"/>
    </source>
</evidence>
<dbReference type="EMBL" id="JBHRTO010000001">
    <property type="protein sequence ID" value="MFC3182198.1"/>
    <property type="molecule type" value="Genomic_DNA"/>
</dbReference>
<keyword evidence="2 5" id="KW-0378">Hydrolase</keyword>
<accession>A0ABV7J2Z8</accession>
<dbReference type="Proteomes" id="UP001595547">
    <property type="component" value="Unassembled WGS sequence"/>
</dbReference>
<keyword evidence="6" id="KW-1185">Reference proteome</keyword>
<dbReference type="GO" id="GO:0016787">
    <property type="term" value="F:hydrolase activity"/>
    <property type="evidence" value="ECO:0007669"/>
    <property type="project" value="UniProtKB-KW"/>
</dbReference>